<name>A0A6L5YC10_9BACT</name>
<dbReference type="AlphaFoldDB" id="A0A6L5YC10"/>
<evidence type="ECO:0000313" key="2">
    <source>
        <dbReference type="EMBL" id="MST55087.1"/>
    </source>
</evidence>
<dbReference type="Proteomes" id="UP000473699">
    <property type="component" value="Unassembled WGS sequence"/>
</dbReference>
<keyword evidence="3" id="KW-1185">Reference proteome</keyword>
<dbReference type="EMBL" id="VUNH01000003">
    <property type="protein sequence ID" value="MST55087.1"/>
    <property type="molecule type" value="Genomic_DNA"/>
</dbReference>
<comment type="caution">
    <text evidence="2">The sequence shown here is derived from an EMBL/GenBank/DDBJ whole genome shotgun (WGS) entry which is preliminary data.</text>
</comment>
<evidence type="ECO:0000313" key="3">
    <source>
        <dbReference type="Proteomes" id="UP000473699"/>
    </source>
</evidence>
<proteinExistence type="predicted"/>
<evidence type="ECO:0000256" key="1">
    <source>
        <dbReference type="SAM" id="SignalP"/>
    </source>
</evidence>
<protein>
    <submittedName>
        <fullName evidence="2">Uncharacterized protein</fullName>
    </submittedName>
</protein>
<keyword evidence="1" id="KW-0732">Signal</keyword>
<reference evidence="2 3" key="1">
    <citation type="submission" date="2019-08" db="EMBL/GenBank/DDBJ databases">
        <title>In-depth cultivation of the pig gut microbiome towards novel bacterial diversity and tailored functional studies.</title>
        <authorList>
            <person name="Wylensek D."/>
            <person name="Hitch T.C.A."/>
            <person name="Clavel T."/>
        </authorList>
    </citation>
    <scope>NUCLEOTIDE SEQUENCE [LARGE SCALE GENOMIC DNA]</scope>
    <source>
        <strain evidence="2 3">SM-530-WT-4B</strain>
    </source>
</reference>
<feature type="chain" id="PRO_5026851060" evidence="1">
    <location>
        <begin position="23"/>
        <end position="136"/>
    </location>
</feature>
<accession>A0A6L5YC10</accession>
<organism evidence="2 3">
    <name type="scientific">Pyramidobacter porci</name>
    <dbReference type="NCBI Taxonomy" id="2605789"/>
    <lineage>
        <taxon>Bacteria</taxon>
        <taxon>Thermotogati</taxon>
        <taxon>Synergistota</taxon>
        <taxon>Synergistia</taxon>
        <taxon>Synergistales</taxon>
        <taxon>Dethiosulfovibrionaceae</taxon>
        <taxon>Pyramidobacter</taxon>
    </lineage>
</organism>
<gene>
    <name evidence="2" type="ORF">FYJ74_03370</name>
</gene>
<dbReference type="RefSeq" id="WP_154528199.1">
    <property type="nucleotide sequence ID" value="NZ_JAXDZJ010000182.1"/>
</dbReference>
<feature type="signal peptide" evidence="1">
    <location>
        <begin position="1"/>
        <end position="22"/>
    </location>
</feature>
<sequence>MKRLAAALFLLAALGIPAPAAADIDLTAMGRTMLFAVVYDIKNNPENYLGRRIKMTGQFAIIQGIDAQGQPDPDKIFYNCVIPLAQNSLEFGVAGELYYPEDFPDLEAPITVEGVYEKYEDNGTTYYRVGQSAIDF</sequence>